<organism evidence="1 2">
    <name type="scientific">Rhizophagus irregularis (strain DAOM 181602 / DAOM 197198 / MUCL 43194)</name>
    <name type="common">Arbuscular mycorrhizal fungus</name>
    <name type="synonym">Glomus intraradices</name>
    <dbReference type="NCBI Taxonomy" id="747089"/>
    <lineage>
        <taxon>Eukaryota</taxon>
        <taxon>Fungi</taxon>
        <taxon>Fungi incertae sedis</taxon>
        <taxon>Mucoromycota</taxon>
        <taxon>Glomeromycotina</taxon>
        <taxon>Glomeromycetes</taxon>
        <taxon>Glomerales</taxon>
        <taxon>Glomeraceae</taxon>
        <taxon>Rhizophagus</taxon>
    </lineage>
</organism>
<dbReference type="Proteomes" id="UP000018888">
    <property type="component" value="Unassembled WGS sequence"/>
</dbReference>
<dbReference type="VEuPathDB" id="FungiDB:RhiirFUN_012456"/>
<keyword evidence="2" id="KW-1185">Reference proteome</keyword>
<gene>
    <name evidence="1" type="ORF">GLOIN_2v1783702</name>
</gene>
<protein>
    <submittedName>
        <fullName evidence="1">Uncharacterized protein</fullName>
    </submittedName>
</protein>
<evidence type="ECO:0000313" key="2">
    <source>
        <dbReference type="Proteomes" id="UP000018888"/>
    </source>
</evidence>
<dbReference type="VEuPathDB" id="FungiDB:RhiirFUN_012455"/>
<accession>A0A2P4PEH7</accession>
<comment type="caution">
    <text evidence="1">The sequence shown here is derived from an EMBL/GenBank/DDBJ whole genome shotgun (WGS) entry which is preliminary data.</text>
</comment>
<proteinExistence type="predicted"/>
<reference evidence="1 2" key="2">
    <citation type="journal article" date="2018" name="New Phytol.">
        <title>High intraspecific genome diversity in the model arbuscular mycorrhizal symbiont Rhizophagus irregularis.</title>
        <authorList>
            <person name="Chen E.C.H."/>
            <person name="Morin E."/>
            <person name="Beaudet D."/>
            <person name="Noel J."/>
            <person name="Yildirir G."/>
            <person name="Ndikumana S."/>
            <person name="Charron P."/>
            <person name="St-Onge C."/>
            <person name="Giorgi J."/>
            <person name="Kruger M."/>
            <person name="Marton T."/>
            <person name="Ropars J."/>
            <person name="Grigoriev I.V."/>
            <person name="Hainaut M."/>
            <person name="Henrissat B."/>
            <person name="Roux C."/>
            <person name="Martin F."/>
            <person name="Corradi N."/>
        </authorList>
    </citation>
    <scope>NUCLEOTIDE SEQUENCE [LARGE SCALE GENOMIC DNA]</scope>
    <source>
        <strain evidence="1 2">DAOM 197198</strain>
    </source>
</reference>
<dbReference type="AlphaFoldDB" id="A0A2P4PEH7"/>
<evidence type="ECO:0000313" key="1">
    <source>
        <dbReference type="EMBL" id="POG63788.1"/>
    </source>
</evidence>
<dbReference type="EMBL" id="AUPC02000257">
    <property type="protein sequence ID" value="POG63788.1"/>
    <property type="molecule type" value="Genomic_DNA"/>
</dbReference>
<name>A0A2P4PEH7_RHIID</name>
<reference evidence="1 2" key="1">
    <citation type="journal article" date="2013" name="Proc. Natl. Acad. Sci. U.S.A.">
        <title>Genome of an arbuscular mycorrhizal fungus provides insight into the oldest plant symbiosis.</title>
        <authorList>
            <person name="Tisserant E."/>
            <person name="Malbreil M."/>
            <person name="Kuo A."/>
            <person name="Kohler A."/>
            <person name="Symeonidi A."/>
            <person name="Balestrini R."/>
            <person name="Charron P."/>
            <person name="Duensing N."/>
            <person name="Frei Dit Frey N."/>
            <person name="Gianinazzi-Pearson V."/>
            <person name="Gilbert L.B."/>
            <person name="Handa Y."/>
            <person name="Herr J.R."/>
            <person name="Hijri M."/>
            <person name="Koul R."/>
            <person name="Kawaguchi M."/>
            <person name="Krajinski F."/>
            <person name="Lammers P.J."/>
            <person name="Masclaux F.G."/>
            <person name="Murat C."/>
            <person name="Morin E."/>
            <person name="Ndikumana S."/>
            <person name="Pagni M."/>
            <person name="Petitpierre D."/>
            <person name="Requena N."/>
            <person name="Rosikiewicz P."/>
            <person name="Riley R."/>
            <person name="Saito K."/>
            <person name="San Clemente H."/>
            <person name="Shapiro H."/>
            <person name="van Tuinen D."/>
            <person name="Becard G."/>
            <person name="Bonfante P."/>
            <person name="Paszkowski U."/>
            <person name="Shachar-Hill Y.Y."/>
            <person name="Tuskan G.A."/>
            <person name="Young P.W."/>
            <person name="Sanders I.R."/>
            <person name="Henrissat B."/>
            <person name="Rensing S.A."/>
            <person name="Grigoriev I.V."/>
            <person name="Corradi N."/>
            <person name="Roux C."/>
            <person name="Martin F."/>
        </authorList>
    </citation>
    <scope>NUCLEOTIDE SEQUENCE [LARGE SCALE GENOMIC DNA]</scope>
    <source>
        <strain evidence="1 2">DAOM 197198</strain>
    </source>
</reference>
<sequence>MGVCEDPEDFIREFQRYVVGSRINVAPGAGQAAGREEAYGLLLSCLEGDAKKCVSCGKWGSQVGGLNTAGQLRGKAATEIGTVRADIATGANIIPNGTWDENWSTVGGEPTDTAPVAPNVGGGFSAVTIAPGDHIEIIYSVKYIDDEKVIPLMDDVYFPLLKTLSCKLWSAYAHNTPSISYISGEMVNGKPAFIAYVNVPKGTPVDFPAEFGDILLTKGRINTIKRDASHYTDDRLSSQEPSIEQNHVTEISGTPCLRKSSIDDALETSDNLIYASIVGVMLVGGCDVTGVLGVLSVLDDLAIGYDSGEIVLYQFLRDTYSDGIDEPFTTFYENYLSHVSNPMTKNFASRALEAIGLKARMLRIDFEGCKKSAMILRALADELRQLFSLLPSVLQSIPL</sequence>